<gene>
    <name evidence="2" type="ORF">BACCELL_05759</name>
</gene>
<feature type="chain" id="PRO_5003161692" description="Alpha-rhamnosidase" evidence="1">
    <location>
        <begin position="22"/>
        <end position="154"/>
    </location>
</feature>
<dbReference type="Gene3D" id="2.60.40.10">
    <property type="entry name" value="Immunoglobulins"/>
    <property type="match status" value="1"/>
</dbReference>
<organism evidence="2 3">
    <name type="scientific">Bacteroides cellulosilyticus DSM 14838</name>
    <dbReference type="NCBI Taxonomy" id="537012"/>
    <lineage>
        <taxon>Bacteria</taxon>
        <taxon>Pseudomonadati</taxon>
        <taxon>Bacteroidota</taxon>
        <taxon>Bacteroidia</taxon>
        <taxon>Bacteroidales</taxon>
        <taxon>Bacteroidaceae</taxon>
        <taxon>Bacteroides</taxon>
    </lineage>
</organism>
<dbReference type="InterPro" id="IPR016007">
    <property type="entry name" value="Alpha_rhamnosid"/>
</dbReference>
<protein>
    <recommendedName>
        <fullName evidence="4">Alpha-rhamnosidase</fullName>
    </recommendedName>
</protein>
<dbReference type="AlphaFoldDB" id="E2NN64"/>
<reference evidence="2 3" key="2">
    <citation type="submission" date="2009-01" db="EMBL/GenBank/DDBJ databases">
        <title>Draft genome sequence of Bacteroides cellulosilyticus (DSM 14838).</title>
        <authorList>
            <person name="Sudarsanam P."/>
            <person name="Ley R."/>
            <person name="Guruge J."/>
            <person name="Turnbaugh P.J."/>
            <person name="Mahowald M."/>
            <person name="Liep D."/>
            <person name="Gordon J."/>
        </authorList>
    </citation>
    <scope>NUCLEOTIDE SEQUENCE [LARGE SCALE GENOMIC DNA]</scope>
    <source>
        <strain evidence="2 3">DSM 14838</strain>
    </source>
</reference>
<accession>E2NN64</accession>
<proteinExistence type="predicted"/>
<comment type="caution">
    <text evidence="2">The sequence shown here is derived from an EMBL/GenBank/DDBJ whole genome shotgun (WGS) entry which is preliminary data.</text>
</comment>
<sequence>MNKKISISLLYLLILAGTAHAALRVTDLRTEQLKNPLGIDIRHPRLGWRIESDEQNVMQTAYHILVASSPELLAQGKGDCWDSGKVKTDASQWITYQGETLKRNTPYYWKVKVYTHTNETDWSEPAFWSMGLLNEADWQGQWIGLDHPAPGDSE</sequence>
<dbReference type="EMBL" id="ACCH01000513">
    <property type="protein sequence ID" value="EEF86643.1"/>
    <property type="molecule type" value="Genomic_DNA"/>
</dbReference>
<dbReference type="HOGENOM" id="CLU_1707886_0_0_10"/>
<reference evidence="2 3" key="1">
    <citation type="submission" date="2008-12" db="EMBL/GenBank/DDBJ databases">
        <authorList>
            <person name="Fulton L."/>
            <person name="Clifton S."/>
            <person name="Fulton B."/>
            <person name="Xu J."/>
            <person name="Minx P."/>
            <person name="Pepin K.H."/>
            <person name="Johnson M."/>
            <person name="Bhonagiri V."/>
            <person name="Nash W.E."/>
            <person name="Mardis E.R."/>
            <person name="Wilson R.K."/>
        </authorList>
    </citation>
    <scope>NUCLEOTIDE SEQUENCE [LARGE SCALE GENOMIC DNA]</scope>
    <source>
        <strain evidence="2 3">DSM 14838</strain>
    </source>
</reference>
<evidence type="ECO:0008006" key="4">
    <source>
        <dbReference type="Google" id="ProtNLM"/>
    </source>
</evidence>
<evidence type="ECO:0000313" key="3">
    <source>
        <dbReference type="Proteomes" id="UP000003711"/>
    </source>
</evidence>
<dbReference type="Pfam" id="PF25788">
    <property type="entry name" value="Ig_Rha78A_N"/>
    <property type="match status" value="1"/>
</dbReference>
<evidence type="ECO:0000256" key="1">
    <source>
        <dbReference type="SAM" id="SignalP"/>
    </source>
</evidence>
<feature type="non-terminal residue" evidence="2">
    <location>
        <position position="154"/>
    </location>
</feature>
<keyword evidence="1" id="KW-0732">Signal</keyword>
<feature type="signal peptide" evidence="1">
    <location>
        <begin position="1"/>
        <end position="21"/>
    </location>
</feature>
<dbReference type="InterPro" id="IPR013783">
    <property type="entry name" value="Ig-like_fold"/>
</dbReference>
<dbReference type="PANTHER" id="PTHR33307">
    <property type="entry name" value="ALPHA-RHAMNOSIDASE (EUROFUNG)"/>
    <property type="match status" value="1"/>
</dbReference>
<dbReference type="PANTHER" id="PTHR33307:SF6">
    <property type="entry name" value="ALPHA-RHAMNOSIDASE (EUROFUNG)-RELATED"/>
    <property type="match status" value="1"/>
</dbReference>
<evidence type="ECO:0000313" key="2">
    <source>
        <dbReference type="EMBL" id="EEF86643.1"/>
    </source>
</evidence>
<name>E2NN64_9BACE</name>
<dbReference type="Proteomes" id="UP000003711">
    <property type="component" value="Unassembled WGS sequence"/>
</dbReference>